<dbReference type="PANTHER" id="PTHR30086:SF20">
    <property type="entry name" value="ARGININE EXPORTER PROTEIN ARGO-RELATED"/>
    <property type="match status" value="1"/>
</dbReference>
<evidence type="ECO:0000256" key="2">
    <source>
        <dbReference type="ARBA" id="ARBA00022475"/>
    </source>
</evidence>
<name>A0A840RMW9_9BURK</name>
<evidence type="ECO:0000256" key="5">
    <source>
        <dbReference type="ARBA" id="ARBA00023136"/>
    </source>
</evidence>
<dbReference type="AlphaFoldDB" id="A0A840RMW9"/>
<comment type="subcellular location">
    <subcellularLocation>
        <location evidence="1">Cell membrane</location>
        <topology evidence="1">Multi-pass membrane protein</topology>
    </subcellularLocation>
</comment>
<dbReference type="Pfam" id="PF01810">
    <property type="entry name" value="LysE"/>
    <property type="match status" value="1"/>
</dbReference>
<organism evidence="7 8">
    <name type="scientific">Glaciimonas immobilis</name>
    <dbReference type="NCBI Taxonomy" id="728004"/>
    <lineage>
        <taxon>Bacteria</taxon>
        <taxon>Pseudomonadati</taxon>
        <taxon>Pseudomonadota</taxon>
        <taxon>Betaproteobacteria</taxon>
        <taxon>Burkholderiales</taxon>
        <taxon>Oxalobacteraceae</taxon>
        <taxon>Glaciimonas</taxon>
    </lineage>
</organism>
<accession>A0A840RMW9</accession>
<evidence type="ECO:0000313" key="7">
    <source>
        <dbReference type="EMBL" id="MBB5199657.1"/>
    </source>
</evidence>
<evidence type="ECO:0000256" key="3">
    <source>
        <dbReference type="ARBA" id="ARBA00022692"/>
    </source>
</evidence>
<dbReference type="PANTHER" id="PTHR30086">
    <property type="entry name" value="ARGININE EXPORTER PROTEIN ARGO"/>
    <property type="match status" value="1"/>
</dbReference>
<dbReference type="RefSeq" id="WP_168056505.1">
    <property type="nucleotide sequence ID" value="NZ_JAAOZT010000010.1"/>
</dbReference>
<feature type="transmembrane region" description="Helical" evidence="6">
    <location>
        <begin position="180"/>
        <end position="201"/>
    </location>
</feature>
<feature type="transmembrane region" description="Helical" evidence="6">
    <location>
        <begin position="6"/>
        <end position="28"/>
    </location>
</feature>
<feature type="transmembrane region" description="Helical" evidence="6">
    <location>
        <begin position="69"/>
        <end position="89"/>
    </location>
</feature>
<dbReference type="EMBL" id="JACHHQ010000003">
    <property type="protein sequence ID" value="MBB5199657.1"/>
    <property type="molecule type" value="Genomic_DNA"/>
</dbReference>
<evidence type="ECO:0000313" key="8">
    <source>
        <dbReference type="Proteomes" id="UP000571084"/>
    </source>
</evidence>
<keyword evidence="3 6" id="KW-0812">Transmembrane</keyword>
<dbReference type="Proteomes" id="UP000571084">
    <property type="component" value="Unassembled WGS sequence"/>
</dbReference>
<keyword evidence="4 6" id="KW-1133">Transmembrane helix</keyword>
<feature type="transmembrane region" description="Helical" evidence="6">
    <location>
        <begin position="148"/>
        <end position="168"/>
    </location>
</feature>
<proteinExistence type="predicted"/>
<feature type="transmembrane region" description="Helical" evidence="6">
    <location>
        <begin position="110"/>
        <end position="128"/>
    </location>
</feature>
<keyword evidence="5 6" id="KW-0472">Membrane</keyword>
<keyword evidence="8" id="KW-1185">Reference proteome</keyword>
<protein>
    <submittedName>
        <fullName evidence="7">L-lysine exporter family protein LysE/ArgO</fullName>
    </submittedName>
</protein>
<dbReference type="InterPro" id="IPR001123">
    <property type="entry name" value="LeuE-type"/>
</dbReference>
<evidence type="ECO:0000256" key="1">
    <source>
        <dbReference type="ARBA" id="ARBA00004651"/>
    </source>
</evidence>
<comment type="caution">
    <text evidence="7">The sequence shown here is derived from an EMBL/GenBank/DDBJ whole genome shotgun (WGS) entry which is preliminary data.</text>
</comment>
<evidence type="ECO:0000256" key="4">
    <source>
        <dbReference type="ARBA" id="ARBA00022989"/>
    </source>
</evidence>
<keyword evidence="2" id="KW-1003">Cell membrane</keyword>
<reference evidence="7 8" key="1">
    <citation type="submission" date="2020-08" db="EMBL/GenBank/DDBJ databases">
        <title>Genomic Encyclopedia of Type Strains, Phase IV (KMG-IV): sequencing the most valuable type-strain genomes for metagenomic binning, comparative biology and taxonomic classification.</title>
        <authorList>
            <person name="Goeker M."/>
        </authorList>
    </citation>
    <scope>NUCLEOTIDE SEQUENCE [LARGE SCALE GENOMIC DNA]</scope>
    <source>
        <strain evidence="7 8">DSM 23240</strain>
    </source>
</reference>
<evidence type="ECO:0000256" key="6">
    <source>
        <dbReference type="SAM" id="Phobius"/>
    </source>
</evidence>
<gene>
    <name evidence="7" type="ORF">HNR39_001489</name>
</gene>
<feature type="transmembrane region" description="Helical" evidence="6">
    <location>
        <begin position="40"/>
        <end position="63"/>
    </location>
</feature>
<dbReference type="GO" id="GO:0005886">
    <property type="term" value="C:plasma membrane"/>
    <property type="evidence" value="ECO:0007669"/>
    <property type="project" value="UniProtKB-SubCell"/>
</dbReference>
<dbReference type="GO" id="GO:0015171">
    <property type="term" value="F:amino acid transmembrane transporter activity"/>
    <property type="evidence" value="ECO:0007669"/>
    <property type="project" value="TreeGrafter"/>
</dbReference>
<sequence>MESAAFIKGLGLGGGLIIAIGAQNAFILRQGLQRQYVLTSVLICGLCDALLIALGVAGVGALIAENPALFAFSKWGGAAFLTWCGIRSAMAAWKPGALMTTTAPLAPQRYAAVIASALAFSLLNPHALLDTVVLLGSVGGQEIGMGRVLFAAGAILASSLWFISLGFGARFAAPLFAKPVAWRILDSIIAVVMWGIATSLLL</sequence>